<protein>
    <recommendedName>
        <fullName evidence="8">Gustatory receptor</fullName>
    </recommendedName>
</protein>
<evidence type="ECO:0000256" key="3">
    <source>
        <dbReference type="ARBA" id="ARBA00022692"/>
    </source>
</evidence>
<keyword evidence="4 8" id="KW-1133">Transmembrane helix</keyword>
<feature type="transmembrane region" description="Helical" evidence="8">
    <location>
        <begin position="120"/>
        <end position="139"/>
    </location>
</feature>
<feature type="transmembrane region" description="Helical" evidence="8">
    <location>
        <begin position="34"/>
        <end position="55"/>
    </location>
</feature>
<feature type="transmembrane region" description="Helical" evidence="8">
    <location>
        <begin position="6"/>
        <end position="25"/>
    </location>
</feature>
<keyword evidence="3 8" id="KW-0812">Transmembrane</keyword>
<keyword evidence="6 8" id="KW-0675">Receptor</keyword>
<comment type="function">
    <text evidence="8">Gustatory receptor which mediates acceptance or avoidance behavior, depending on its substrates.</text>
</comment>
<dbReference type="Pfam" id="PF08395">
    <property type="entry name" value="7tm_7"/>
    <property type="match status" value="1"/>
</dbReference>
<feature type="transmembrane region" description="Helical" evidence="8">
    <location>
        <begin position="259"/>
        <end position="277"/>
    </location>
</feature>
<evidence type="ECO:0000256" key="5">
    <source>
        <dbReference type="ARBA" id="ARBA00023136"/>
    </source>
</evidence>
<dbReference type="RefSeq" id="XP_017774920.1">
    <property type="nucleotide sequence ID" value="XM_017919431.1"/>
</dbReference>
<gene>
    <name evidence="10" type="primary">LOC108561481</name>
</gene>
<sequence length="353" mass="40420">MGVGNLGFIHMFLKFSSLLGFVPFCDANGRPKSLLFNQILAIIICLITLASKLYFDSIKYPNLVEPDLIVKIGCIKDGLLTCTILNGFLSANVVSVRNYLQLRYLTNESCKLYCTNTNRLKPFFIIVAYNFYIISLIVYDLYASKNYVEGIHIFVNIETYLAYMFVLYILAYFVFIGCTIENFKKKLDDWSSIYPLNLKELQVISSSSQIFCDLINNFTKVYGMQVFLVMMLSLLDILMTINTILSAELQDYPKLVEIFVWWTITLFIPGISAAYLCETIKSNVQDVLDLCSRNIYRYEGDIQKEFKLLANQIVLRSPKMSAAGFFVIDHSLLFTLSNMLVTYLVVLVQLTHS</sequence>
<evidence type="ECO:0000313" key="10">
    <source>
        <dbReference type="RefSeq" id="XP_017774920.1"/>
    </source>
</evidence>
<evidence type="ECO:0000256" key="1">
    <source>
        <dbReference type="ARBA" id="ARBA00004651"/>
    </source>
</evidence>
<keyword evidence="9" id="KW-1185">Reference proteome</keyword>
<evidence type="ECO:0000256" key="6">
    <source>
        <dbReference type="ARBA" id="ARBA00023170"/>
    </source>
</evidence>
<feature type="transmembrane region" description="Helical" evidence="8">
    <location>
        <begin position="159"/>
        <end position="180"/>
    </location>
</feature>
<accession>A0ABM1MK20</accession>
<feature type="transmembrane region" description="Helical" evidence="8">
    <location>
        <begin position="325"/>
        <end position="350"/>
    </location>
</feature>
<evidence type="ECO:0000256" key="4">
    <source>
        <dbReference type="ARBA" id="ARBA00022989"/>
    </source>
</evidence>
<dbReference type="PANTHER" id="PTHR21143:SF121">
    <property type="entry name" value="GUSTATORY AND ODORANT RECEPTOR 21A"/>
    <property type="match status" value="1"/>
</dbReference>
<evidence type="ECO:0000256" key="2">
    <source>
        <dbReference type="ARBA" id="ARBA00022475"/>
    </source>
</evidence>
<keyword evidence="7 8" id="KW-0807">Transducer</keyword>
<feature type="transmembrane region" description="Helical" evidence="8">
    <location>
        <begin position="226"/>
        <end position="247"/>
    </location>
</feature>
<dbReference type="PANTHER" id="PTHR21143">
    <property type="entry name" value="INVERTEBRATE GUSTATORY RECEPTOR"/>
    <property type="match status" value="1"/>
</dbReference>
<evidence type="ECO:0000256" key="7">
    <source>
        <dbReference type="ARBA" id="ARBA00023224"/>
    </source>
</evidence>
<proteinExistence type="inferred from homology"/>
<dbReference type="GeneID" id="108561481"/>
<organism evidence="9 10">
    <name type="scientific">Nicrophorus vespilloides</name>
    <name type="common">Boreal carrion beetle</name>
    <dbReference type="NCBI Taxonomy" id="110193"/>
    <lineage>
        <taxon>Eukaryota</taxon>
        <taxon>Metazoa</taxon>
        <taxon>Ecdysozoa</taxon>
        <taxon>Arthropoda</taxon>
        <taxon>Hexapoda</taxon>
        <taxon>Insecta</taxon>
        <taxon>Pterygota</taxon>
        <taxon>Neoptera</taxon>
        <taxon>Endopterygota</taxon>
        <taxon>Coleoptera</taxon>
        <taxon>Polyphaga</taxon>
        <taxon>Staphyliniformia</taxon>
        <taxon>Silphidae</taxon>
        <taxon>Nicrophorinae</taxon>
        <taxon>Nicrophorus</taxon>
    </lineage>
</organism>
<dbReference type="Proteomes" id="UP000695000">
    <property type="component" value="Unplaced"/>
</dbReference>
<dbReference type="InterPro" id="IPR013604">
    <property type="entry name" value="7TM_chemorcpt"/>
</dbReference>
<evidence type="ECO:0000256" key="8">
    <source>
        <dbReference type="RuleBase" id="RU363108"/>
    </source>
</evidence>
<keyword evidence="5 8" id="KW-0472">Membrane</keyword>
<evidence type="ECO:0000313" key="9">
    <source>
        <dbReference type="Proteomes" id="UP000695000"/>
    </source>
</evidence>
<comment type="similarity">
    <text evidence="8">Belongs to the insect chemoreceptor superfamily. Gustatory receptor (GR) family.</text>
</comment>
<name>A0ABM1MK20_NICVS</name>
<keyword evidence="2 8" id="KW-1003">Cell membrane</keyword>
<reference evidence="10" key="1">
    <citation type="submission" date="2025-08" db="UniProtKB">
        <authorList>
            <consortium name="RefSeq"/>
        </authorList>
    </citation>
    <scope>IDENTIFICATION</scope>
    <source>
        <tissue evidence="10">Whole Larva</tissue>
    </source>
</reference>
<comment type="subcellular location">
    <subcellularLocation>
        <location evidence="1 8">Cell membrane</location>
        <topology evidence="1 8">Multi-pass membrane protein</topology>
    </subcellularLocation>
</comment>